<dbReference type="Gene3D" id="3.40.50.2020">
    <property type="match status" value="1"/>
</dbReference>
<protein>
    <submittedName>
        <fullName evidence="1">Uncharacterized protein</fullName>
    </submittedName>
</protein>
<dbReference type="InterPro" id="IPR029057">
    <property type="entry name" value="PRTase-like"/>
</dbReference>
<dbReference type="EMBL" id="JAGGNH010000010">
    <property type="protein sequence ID" value="KAJ0962199.1"/>
    <property type="molecule type" value="Genomic_DNA"/>
</dbReference>
<dbReference type="PANTHER" id="PTHR19278">
    <property type="entry name" value="OROTATE PHOSPHORIBOSYLTRANSFERASE"/>
    <property type="match status" value="1"/>
</dbReference>
<dbReference type="SUPFAM" id="SSF53271">
    <property type="entry name" value="PRTase-like"/>
    <property type="match status" value="1"/>
</dbReference>
<name>A0A9D5BWW9_9LILI</name>
<keyword evidence="2" id="KW-1185">Reference proteome</keyword>
<dbReference type="AlphaFoldDB" id="A0A9D5BWW9"/>
<dbReference type="PANTHER" id="PTHR19278:SF40">
    <property type="entry name" value="URIDINE 5'-MONOPHOSPHATE SYNTHASE"/>
    <property type="match status" value="1"/>
</dbReference>
<dbReference type="GO" id="GO:0004590">
    <property type="term" value="F:orotidine-5'-phosphate decarboxylase activity"/>
    <property type="evidence" value="ECO:0007669"/>
    <property type="project" value="TreeGrafter"/>
</dbReference>
<sequence>MDRVTNGTSVLETVALLRAEEPVVSDAVVVIDREQGGRENLAAQRKGKKLKLFDGVSPRSPLYSVDILVRVATTIKQKIEVDESMLLHGAAVLAVWSCCRFIKERRLMAKVDACYRVAAKQN</sequence>
<dbReference type="GO" id="GO:0004588">
    <property type="term" value="F:orotate phosphoribosyltransferase activity"/>
    <property type="evidence" value="ECO:0007669"/>
    <property type="project" value="TreeGrafter"/>
</dbReference>
<organism evidence="1 2">
    <name type="scientific">Dioscorea zingiberensis</name>
    <dbReference type="NCBI Taxonomy" id="325984"/>
    <lineage>
        <taxon>Eukaryota</taxon>
        <taxon>Viridiplantae</taxon>
        <taxon>Streptophyta</taxon>
        <taxon>Embryophyta</taxon>
        <taxon>Tracheophyta</taxon>
        <taxon>Spermatophyta</taxon>
        <taxon>Magnoliopsida</taxon>
        <taxon>Liliopsida</taxon>
        <taxon>Dioscoreales</taxon>
        <taxon>Dioscoreaceae</taxon>
        <taxon>Dioscorea</taxon>
    </lineage>
</organism>
<accession>A0A9D5BWW9</accession>
<gene>
    <name evidence="1" type="ORF">J5N97_030027</name>
</gene>
<evidence type="ECO:0000313" key="1">
    <source>
        <dbReference type="EMBL" id="KAJ0962199.1"/>
    </source>
</evidence>
<dbReference type="GO" id="GO:0019856">
    <property type="term" value="P:pyrimidine nucleobase biosynthetic process"/>
    <property type="evidence" value="ECO:0007669"/>
    <property type="project" value="TreeGrafter"/>
</dbReference>
<reference evidence="1" key="2">
    <citation type="journal article" date="2022" name="Hortic Res">
        <title>The genome of Dioscorea zingiberensis sheds light on the biosynthesis, origin and evolution of the medicinally important diosgenin saponins.</title>
        <authorList>
            <person name="Li Y."/>
            <person name="Tan C."/>
            <person name="Li Z."/>
            <person name="Guo J."/>
            <person name="Li S."/>
            <person name="Chen X."/>
            <person name="Wang C."/>
            <person name="Dai X."/>
            <person name="Yang H."/>
            <person name="Song W."/>
            <person name="Hou L."/>
            <person name="Xu J."/>
            <person name="Tong Z."/>
            <person name="Xu A."/>
            <person name="Yuan X."/>
            <person name="Wang W."/>
            <person name="Yang Q."/>
            <person name="Chen L."/>
            <person name="Sun Z."/>
            <person name="Wang K."/>
            <person name="Pan B."/>
            <person name="Chen J."/>
            <person name="Bao Y."/>
            <person name="Liu F."/>
            <person name="Qi X."/>
            <person name="Gang D.R."/>
            <person name="Wen J."/>
            <person name="Li J."/>
        </authorList>
    </citation>
    <scope>NUCLEOTIDE SEQUENCE</scope>
    <source>
        <strain evidence="1">Dzin_1.0</strain>
    </source>
</reference>
<evidence type="ECO:0000313" key="2">
    <source>
        <dbReference type="Proteomes" id="UP001085076"/>
    </source>
</evidence>
<reference evidence="1" key="1">
    <citation type="submission" date="2021-03" db="EMBL/GenBank/DDBJ databases">
        <authorList>
            <person name="Li Z."/>
            <person name="Yang C."/>
        </authorList>
    </citation>
    <scope>NUCLEOTIDE SEQUENCE</scope>
    <source>
        <strain evidence="1">Dzin_1.0</strain>
        <tissue evidence="1">Leaf</tissue>
    </source>
</reference>
<dbReference type="OrthoDB" id="10263753at2759"/>
<dbReference type="Proteomes" id="UP001085076">
    <property type="component" value="Miscellaneous, Linkage group lg10"/>
</dbReference>
<proteinExistence type="predicted"/>
<comment type="caution">
    <text evidence="1">The sequence shown here is derived from an EMBL/GenBank/DDBJ whole genome shotgun (WGS) entry which is preliminary data.</text>
</comment>
<dbReference type="GO" id="GO:0006222">
    <property type="term" value="P:UMP biosynthetic process"/>
    <property type="evidence" value="ECO:0007669"/>
    <property type="project" value="TreeGrafter"/>
</dbReference>